<comment type="caution">
    <text evidence="1">The sequence shown here is derived from an EMBL/GenBank/DDBJ whole genome shotgun (WGS) entry which is preliminary data.</text>
</comment>
<dbReference type="EMBL" id="BMAV01004662">
    <property type="protein sequence ID" value="GFY45151.1"/>
    <property type="molecule type" value="Genomic_DNA"/>
</dbReference>
<dbReference type="AlphaFoldDB" id="A0A8X7BUA0"/>
<accession>A0A8X7BUA0</accession>
<gene>
    <name evidence="1" type="ORF">TNIN_144121</name>
</gene>
<keyword evidence="2" id="KW-1185">Reference proteome</keyword>
<name>A0A8X7BUA0_9ARAC</name>
<sequence length="114" mass="12932">MDPLPINSHHDGSDGQTFIDGIPNVLIETKIKLLDSQEKAISEEFEYDDTVLSKNEVSPIGCRKRSNKVYGYGHHGNVDLCQQHPYLLDASWLRFLCSPLYIPLKRFDDSPVIS</sequence>
<reference evidence="1" key="1">
    <citation type="submission" date="2020-08" db="EMBL/GenBank/DDBJ databases">
        <title>Multicomponent nature underlies the extraordinary mechanical properties of spider dragline silk.</title>
        <authorList>
            <person name="Kono N."/>
            <person name="Nakamura H."/>
            <person name="Mori M."/>
            <person name="Yoshida Y."/>
            <person name="Ohtoshi R."/>
            <person name="Malay A.D."/>
            <person name="Moran D.A.P."/>
            <person name="Tomita M."/>
            <person name="Numata K."/>
            <person name="Arakawa K."/>
        </authorList>
    </citation>
    <scope>NUCLEOTIDE SEQUENCE</scope>
</reference>
<evidence type="ECO:0000313" key="1">
    <source>
        <dbReference type="EMBL" id="GFY45151.1"/>
    </source>
</evidence>
<dbReference type="Proteomes" id="UP000886998">
    <property type="component" value="Unassembled WGS sequence"/>
</dbReference>
<evidence type="ECO:0000313" key="2">
    <source>
        <dbReference type="Proteomes" id="UP000886998"/>
    </source>
</evidence>
<proteinExistence type="predicted"/>
<protein>
    <submittedName>
        <fullName evidence="1">Uncharacterized protein</fullName>
    </submittedName>
</protein>
<organism evidence="1 2">
    <name type="scientific">Trichonephila inaurata madagascariensis</name>
    <dbReference type="NCBI Taxonomy" id="2747483"/>
    <lineage>
        <taxon>Eukaryota</taxon>
        <taxon>Metazoa</taxon>
        <taxon>Ecdysozoa</taxon>
        <taxon>Arthropoda</taxon>
        <taxon>Chelicerata</taxon>
        <taxon>Arachnida</taxon>
        <taxon>Araneae</taxon>
        <taxon>Araneomorphae</taxon>
        <taxon>Entelegynae</taxon>
        <taxon>Araneoidea</taxon>
        <taxon>Nephilidae</taxon>
        <taxon>Trichonephila</taxon>
        <taxon>Trichonephila inaurata</taxon>
    </lineage>
</organism>